<keyword evidence="2" id="KW-0378">Hydrolase</keyword>
<evidence type="ECO:0000313" key="3">
    <source>
        <dbReference type="Proteomes" id="UP000242320"/>
    </source>
</evidence>
<dbReference type="GO" id="GO:0016020">
    <property type="term" value="C:membrane"/>
    <property type="evidence" value="ECO:0007669"/>
    <property type="project" value="TreeGrafter"/>
</dbReference>
<evidence type="ECO:0000259" key="1">
    <source>
        <dbReference type="Pfam" id="PF12697"/>
    </source>
</evidence>
<evidence type="ECO:0000313" key="2">
    <source>
        <dbReference type="EMBL" id="OSC31600.1"/>
    </source>
</evidence>
<comment type="caution">
    <text evidence="2">The sequence shown here is derived from an EMBL/GenBank/DDBJ whole genome shotgun (WGS) entry which is preliminary data.</text>
</comment>
<reference evidence="2 3" key="1">
    <citation type="submission" date="2017-04" db="EMBL/GenBank/DDBJ databases">
        <title>The new phylogeny of genus Mycobacterium.</title>
        <authorList>
            <person name="Tortoli E."/>
            <person name="Trovato A."/>
            <person name="Cirillo D.M."/>
        </authorList>
    </citation>
    <scope>NUCLEOTIDE SEQUENCE [LARGE SCALE GENOMIC DNA]</scope>
    <source>
        <strain evidence="2 3">DSM 45247</strain>
    </source>
</reference>
<dbReference type="InterPro" id="IPR029058">
    <property type="entry name" value="AB_hydrolase_fold"/>
</dbReference>
<dbReference type="InterPro" id="IPR050266">
    <property type="entry name" value="AB_hydrolase_sf"/>
</dbReference>
<organism evidence="2 3">
    <name type="scientific">Mycolicibacterium vulneris</name>
    <dbReference type="NCBI Taxonomy" id="547163"/>
    <lineage>
        <taxon>Bacteria</taxon>
        <taxon>Bacillati</taxon>
        <taxon>Actinomycetota</taxon>
        <taxon>Actinomycetes</taxon>
        <taxon>Mycobacteriales</taxon>
        <taxon>Mycobacteriaceae</taxon>
        <taxon>Mycolicibacterium</taxon>
    </lineage>
</organism>
<dbReference type="Proteomes" id="UP000242320">
    <property type="component" value="Unassembled WGS sequence"/>
</dbReference>
<dbReference type="PANTHER" id="PTHR43798">
    <property type="entry name" value="MONOACYLGLYCEROL LIPASE"/>
    <property type="match status" value="1"/>
</dbReference>
<dbReference type="EMBL" id="NCXM01000003">
    <property type="protein sequence ID" value="OSC31600.1"/>
    <property type="molecule type" value="Genomic_DNA"/>
</dbReference>
<protein>
    <submittedName>
        <fullName evidence="2">Alpha/beta hydrolase</fullName>
    </submittedName>
</protein>
<keyword evidence="3" id="KW-1185">Reference proteome</keyword>
<dbReference type="SUPFAM" id="SSF53474">
    <property type="entry name" value="alpha/beta-Hydrolases"/>
    <property type="match status" value="1"/>
</dbReference>
<dbReference type="PANTHER" id="PTHR43798:SF33">
    <property type="entry name" value="HYDROLASE, PUTATIVE (AFU_ORTHOLOGUE AFUA_2G14860)-RELATED"/>
    <property type="match status" value="1"/>
</dbReference>
<accession>A0A1X2LC65</accession>
<dbReference type="AlphaFoldDB" id="A0A1X2LC65"/>
<dbReference type="InterPro" id="IPR000073">
    <property type="entry name" value="AB_hydrolase_1"/>
</dbReference>
<gene>
    <name evidence="2" type="ORF">B8W69_03950</name>
</gene>
<dbReference type="GO" id="GO:0016787">
    <property type="term" value="F:hydrolase activity"/>
    <property type="evidence" value="ECO:0007669"/>
    <property type="project" value="UniProtKB-KW"/>
</dbReference>
<dbReference type="PRINTS" id="PR00111">
    <property type="entry name" value="ABHYDROLASE"/>
</dbReference>
<sequence length="325" mass="34607">MAKNPRQWVTAVATVLLVGGAVATAAKFVRHNRTTPHAVIPSLELTPINRSGGGSPLLLLHGITAIWRAWSPVLPSLEPYHDVIVPTLPGHGGGPPLDPQTEPSVQALADGIEEVLDRLSLPKVHIAGNSLGGWVGIELARRGRASSLVLFSPAGAWRSQRSTELRAIGIGLLVGSAALCTSRADAIASNAVLRRILLSRQVAHPDHVPPEELAAWFRAIGVAPALVPLLRAIPRCQVQPLPADRDYPVRLVWGDRDRVLPFNGFGEAMIERLPGAELVRLPGVGHVPMSDDPTRVAKLILEVTHSVDNATASTQGGDGDAQQRR</sequence>
<dbReference type="Pfam" id="PF12697">
    <property type="entry name" value="Abhydrolase_6"/>
    <property type="match status" value="1"/>
</dbReference>
<dbReference type="RefSeq" id="WP_085288675.1">
    <property type="nucleotide sequence ID" value="NZ_NCXM01000003.1"/>
</dbReference>
<feature type="domain" description="AB hydrolase-1" evidence="1">
    <location>
        <begin position="57"/>
        <end position="298"/>
    </location>
</feature>
<proteinExistence type="predicted"/>
<dbReference type="OrthoDB" id="27092at2"/>
<dbReference type="Gene3D" id="3.40.50.1820">
    <property type="entry name" value="alpha/beta hydrolase"/>
    <property type="match status" value="1"/>
</dbReference>
<name>A0A1X2LC65_9MYCO</name>